<gene>
    <name evidence="2" type="ORF">SAMN06297280_1932</name>
</gene>
<name>A0A285IUJ3_9GAMM</name>
<organism evidence="2 3">
    <name type="scientific">Arsukibacterium tuosuense</name>
    <dbReference type="NCBI Taxonomy" id="1323745"/>
    <lineage>
        <taxon>Bacteria</taxon>
        <taxon>Pseudomonadati</taxon>
        <taxon>Pseudomonadota</taxon>
        <taxon>Gammaproteobacteria</taxon>
        <taxon>Chromatiales</taxon>
        <taxon>Chromatiaceae</taxon>
        <taxon>Arsukibacterium</taxon>
    </lineage>
</organism>
<proteinExistence type="predicted"/>
<dbReference type="SUPFAM" id="SSF52540">
    <property type="entry name" value="P-loop containing nucleoside triphosphate hydrolases"/>
    <property type="match status" value="1"/>
</dbReference>
<sequence length="266" mass="30292">MNLYEDQFSTEHDFPVVEKPSKTLIIASTGRCGSHMLGHALYKTNSFGFPLEYANAGNLARWQQRFGTNNFEQLMSSIMQHRTSANGVFSIKIHYHHIPQFGGFKNVMSLFPNARYILLSRHDVLKQAVSLAIANQTGVWIAGQRPVNEHPVYDAAQINYCLRQTILNNASWRYTLAASGVDYVEMDFGEIKQNLASSISRIAEFVGTEVSTLPTKQATEKQSNDLNIEWTRRFLEDFDLSEELLYSKKEAILPKVTRKLQRILGR</sequence>
<dbReference type="OrthoDB" id="5562925at2"/>
<evidence type="ECO:0000313" key="3">
    <source>
        <dbReference type="Proteomes" id="UP000219353"/>
    </source>
</evidence>
<keyword evidence="3" id="KW-1185">Reference proteome</keyword>
<dbReference type="InterPro" id="IPR027417">
    <property type="entry name" value="P-loop_NTPase"/>
</dbReference>
<dbReference type="GO" id="GO:0016740">
    <property type="term" value="F:transferase activity"/>
    <property type="evidence" value="ECO:0007669"/>
    <property type="project" value="UniProtKB-KW"/>
</dbReference>
<feature type="domain" description="Sulphotransferase Stf0" evidence="1">
    <location>
        <begin position="25"/>
        <end position="237"/>
    </location>
</feature>
<dbReference type="InterPro" id="IPR024628">
    <property type="entry name" value="Sulfotransferase_Stf0_dom"/>
</dbReference>
<dbReference type="AlphaFoldDB" id="A0A285IUJ3"/>
<dbReference type="EMBL" id="OBEB01000003">
    <property type="protein sequence ID" value="SNY51652.1"/>
    <property type="molecule type" value="Genomic_DNA"/>
</dbReference>
<dbReference type="Proteomes" id="UP000219353">
    <property type="component" value="Unassembled WGS sequence"/>
</dbReference>
<accession>A0A285IUJ3</accession>
<evidence type="ECO:0000313" key="2">
    <source>
        <dbReference type="EMBL" id="SNY51652.1"/>
    </source>
</evidence>
<evidence type="ECO:0000259" key="1">
    <source>
        <dbReference type="Pfam" id="PF09037"/>
    </source>
</evidence>
<dbReference type="Pfam" id="PF09037">
    <property type="entry name" value="Sulphotransf"/>
    <property type="match status" value="1"/>
</dbReference>
<dbReference type="RefSeq" id="WP_097111169.1">
    <property type="nucleotide sequence ID" value="NZ_OBEB01000003.1"/>
</dbReference>
<reference evidence="3" key="1">
    <citation type="submission" date="2017-09" db="EMBL/GenBank/DDBJ databases">
        <authorList>
            <person name="Varghese N."/>
            <person name="Submissions S."/>
        </authorList>
    </citation>
    <scope>NUCLEOTIDE SEQUENCE [LARGE SCALE GENOMIC DNA]</scope>
    <source>
        <strain evidence="3">CGMCC 1.12461</strain>
    </source>
</reference>
<dbReference type="Gene3D" id="3.40.50.300">
    <property type="entry name" value="P-loop containing nucleotide triphosphate hydrolases"/>
    <property type="match status" value="1"/>
</dbReference>
<protein>
    <submittedName>
        <fullName evidence="2">LPS sulfotransferase NodH</fullName>
    </submittedName>
</protein>
<keyword evidence="2" id="KW-0808">Transferase</keyword>